<comment type="caution">
    <text evidence="2">The sequence shown here is derived from an EMBL/GenBank/DDBJ whole genome shotgun (WGS) entry which is preliminary data.</text>
</comment>
<keyword evidence="1" id="KW-0812">Transmembrane</keyword>
<proteinExistence type="predicted"/>
<protein>
    <submittedName>
        <fullName evidence="2">Uncharacterized protein</fullName>
    </submittedName>
</protein>
<accession>A0A844ZXZ7</accession>
<evidence type="ECO:0000313" key="2">
    <source>
        <dbReference type="EMBL" id="MXO90359.1"/>
    </source>
</evidence>
<feature type="transmembrane region" description="Helical" evidence="1">
    <location>
        <begin position="162"/>
        <end position="182"/>
    </location>
</feature>
<evidence type="ECO:0000313" key="3">
    <source>
        <dbReference type="Proteomes" id="UP000442714"/>
    </source>
</evidence>
<dbReference type="Proteomes" id="UP000442714">
    <property type="component" value="Unassembled WGS sequence"/>
</dbReference>
<dbReference type="RefSeq" id="WP_160603829.1">
    <property type="nucleotide sequence ID" value="NZ_WTYX01000001.1"/>
</dbReference>
<evidence type="ECO:0000256" key="1">
    <source>
        <dbReference type="SAM" id="Phobius"/>
    </source>
</evidence>
<organism evidence="2 3">
    <name type="scientific">Pontixanthobacter aquaemixtae</name>
    <dbReference type="NCBI Taxonomy" id="1958940"/>
    <lineage>
        <taxon>Bacteria</taxon>
        <taxon>Pseudomonadati</taxon>
        <taxon>Pseudomonadota</taxon>
        <taxon>Alphaproteobacteria</taxon>
        <taxon>Sphingomonadales</taxon>
        <taxon>Erythrobacteraceae</taxon>
        <taxon>Pontixanthobacter</taxon>
    </lineage>
</organism>
<gene>
    <name evidence="2" type="ORF">GRI41_05970</name>
</gene>
<name>A0A844ZXZ7_9SPHN</name>
<dbReference type="EMBL" id="WTYX01000001">
    <property type="protein sequence ID" value="MXO90359.1"/>
    <property type="molecule type" value="Genomic_DNA"/>
</dbReference>
<keyword evidence="1" id="KW-0472">Membrane</keyword>
<sequence length="221" mass="24032">MQKVVSTIDELNFFTVIGTVEGASTWSETSFSTTTRPGFTDSTGYTTSGYTTTSTSTTERNRFFVKRTEDGKEYEVDLYGNKFSVREGHEVGIFYVGRTDDDLCYPLLYENYSTDKRWMRRSNFDSARGTAVKAGCLSVTTITLGALGLMFALAALSEGHELGPLLGVLGAGLLGLGIFLTLRASASGNQARAIDARIIEIGKRNLENRTSVLKKTPLSAG</sequence>
<feature type="transmembrane region" description="Helical" evidence="1">
    <location>
        <begin position="130"/>
        <end position="156"/>
    </location>
</feature>
<dbReference type="AlphaFoldDB" id="A0A844ZXZ7"/>
<keyword evidence="1" id="KW-1133">Transmembrane helix</keyword>
<reference evidence="2 3" key="1">
    <citation type="submission" date="2019-12" db="EMBL/GenBank/DDBJ databases">
        <title>Genomic-based taxomic classification of the family Erythrobacteraceae.</title>
        <authorList>
            <person name="Xu L."/>
        </authorList>
    </citation>
    <scope>NUCLEOTIDE SEQUENCE [LARGE SCALE GENOMIC DNA]</scope>
    <source>
        <strain evidence="2 3">KCTC 52763</strain>
    </source>
</reference>
<keyword evidence="3" id="KW-1185">Reference proteome</keyword>